<accession>A0A922AEF9</accession>
<dbReference type="AlphaFoldDB" id="A0A922AEF9"/>
<reference evidence="1" key="1">
    <citation type="submission" date="2021-01" db="EMBL/GenBank/DDBJ databases">
        <authorList>
            <person name="Lovell J.T."/>
            <person name="Bentley N."/>
            <person name="Bhattarai G."/>
            <person name="Jenkins J.W."/>
            <person name="Sreedasyam A."/>
            <person name="Alarcon Y."/>
            <person name="Bock C."/>
            <person name="Boston L."/>
            <person name="Carlson J."/>
            <person name="Cervantes K."/>
            <person name="Clermont K."/>
            <person name="Krom N."/>
            <person name="Kubenka K."/>
            <person name="Mamidi S."/>
            <person name="Mattison C."/>
            <person name="Monteros M."/>
            <person name="Pisani C."/>
            <person name="Plott C."/>
            <person name="Rajasekar S."/>
            <person name="Rhein H.S."/>
            <person name="Rohla C."/>
            <person name="Song M."/>
            <person name="Hilaire R.S."/>
            <person name="Shu S."/>
            <person name="Wells L."/>
            <person name="Wang X."/>
            <person name="Webber J."/>
            <person name="Heerema R.J."/>
            <person name="Klein P."/>
            <person name="Conner P."/>
            <person name="Grauke L."/>
            <person name="Grimwood J."/>
            <person name="Schmutz J."/>
            <person name="Randall J.J."/>
        </authorList>
    </citation>
    <scope>NUCLEOTIDE SEQUENCE</scope>
    <source>
        <tissue evidence="1">Leaf</tissue>
    </source>
</reference>
<comment type="caution">
    <text evidence="1">The sequence shown here is derived from an EMBL/GenBank/DDBJ whole genome shotgun (WGS) entry which is preliminary data.</text>
</comment>
<dbReference type="Proteomes" id="UP000811246">
    <property type="component" value="Chromosome 14"/>
</dbReference>
<protein>
    <submittedName>
        <fullName evidence="1">Uncharacterized protein</fullName>
    </submittedName>
</protein>
<evidence type="ECO:0000313" key="1">
    <source>
        <dbReference type="EMBL" id="KAG6677416.1"/>
    </source>
</evidence>
<organism evidence="1 2">
    <name type="scientific">Carya illinoinensis</name>
    <name type="common">Pecan</name>
    <dbReference type="NCBI Taxonomy" id="32201"/>
    <lineage>
        <taxon>Eukaryota</taxon>
        <taxon>Viridiplantae</taxon>
        <taxon>Streptophyta</taxon>
        <taxon>Embryophyta</taxon>
        <taxon>Tracheophyta</taxon>
        <taxon>Spermatophyta</taxon>
        <taxon>Magnoliopsida</taxon>
        <taxon>eudicotyledons</taxon>
        <taxon>Gunneridae</taxon>
        <taxon>Pentapetalae</taxon>
        <taxon>rosids</taxon>
        <taxon>fabids</taxon>
        <taxon>Fagales</taxon>
        <taxon>Juglandaceae</taxon>
        <taxon>Carya</taxon>
    </lineage>
</organism>
<gene>
    <name evidence="1" type="ORF">I3842_14G025400</name>
</gene>
<proteinExistence type="predicted"/>
<name>A0A922AEF9_CARIL</name>
<evidence type="ECO:0000313" key="2">
    <source>
        <dbReference type="Proteomes" id="UP000811246"/>
    </source>
</evidence>
<dbReference type="EMBL" id="CM031838">
    <property type="protein sequence ID" value="KAG6677416.1"/>
    <property type="molecule type" value="Genomic_DNA"/>
</dbReference>
<sequence>MPVALTGSASTQHLSRKSCSTVSDSTKLRRSWTESRLPRYFFISINMLLCDHFLKKRLCSCLHSIDELNVYIELK</sequence>